<proteinExistence type="predicted"/>
<evidence type="ECO:0000313" key="2">
    <source>
        <dbReference type="Proteomes" id="UP000828941"/>
    </source>
</evidence>
<keyword evidence="2" id="KW-1185">Reference proteome</keyword>
<comment type="caution">
    <text evidence="1">The sequence shown here is derived from an EMBL/GenBank/DDBJ whole genome shotgun (WGS) entry which is preliminary data.</text>
</comment>
<dbReference type="Proteomes" id="UP000828941">
    <property type="component" value="Chromosome 10"/>
</dbReference>
<name>A0ACB9M0J1_BAUVA</name>
<gene>
    <name evidence="1" type="ORF">L6164_024611</name>
</gene>
<accession>A0ACB9M0J1</accession>
<dbReference type="EMBL" id="CM039435">
    <property type="protein sequence ID" value="KAI4316651.1"/>
    <property type="molecule type" value="Genomic_DNA"/>
</dbReference>
<protein>
    <submittedName>
        <fullName evidence="1">Uncharacterized protein</fullName>
    </submittedName>
</protein>
<reference evidence="1 2" key="1">
    <citation type="journal article" date="2022" name="DNA Res.">
        <title>Chromosomal-level genome assembly of the orchid tree Bauhinia variegata (Leguminosae; Cercidoideae) supports the allotetraploid origin hypothesis of Bauhinia.</title>
        <authorList>
            <person name="Zhong Y."/>
            <person name="Chen Y."/>
            <person name="Zheng D."/>
            <person name="Pang J."/>
            <person name="Liu Y."/>
            <person name="Luo S."/>
            <person name="Meng S."/>
            <person name="Qian L."/>
            <person name="Wei D."/>
            <person name="Dai S."/>
            <person name="Zhou R."/>
        </authorList>
    </citation>
    <scope>NUCLEOTIDE SEQUENCE [LARGE SCALE GENOMIC DNA]</scope>
    <source>
        <strain evidence="1">BV-YZ2020</strain>
    </source>
</reference>
<organism evidence="1 2">
    <name type="scientific">Bauhinia variegata</name>
    <name type="common">Purple orchid tree</name>
    <name type="synonym">Phanera variegata</name>
    <dbReference type="NCBI Taxonomy" id="167791"/>
    <lineage>
        <taxon>Eukaryota</taxon>
        <taxon>Viridiplantae</taxon>
        <taxon>Streptophyta</taxon>
        <taxon>Embryophyta</taxon>
        <taxon>Tracheophyta</taxon>
        <taxon>Spermatophyta</taxon>
        <taxon>Magnoliopsida</taxon>
        <taxon>eudicotyledons</taxon>
        <taxon>Gunneridae</taxon>
        <taxon>Pentapetalae</taxon>
        <taxon>rosids</taxon>
        <taxon>fabids</taxon>
        <taxon>Fabales</taxon>
        <taxon>Fabaceae</taxon>
        <taxon>Cercidoideae</taxon>
        <taxon>Cercideae</taxon>
        <taxon>Bauhiniinae</taxon>
        <taxon>Bauhinia</taxon>
    </lineage>
</organism>
<evidence type="ECO:0000313" key="1">
    <source>
        <dbReference type="EMBL" id="KAI4316651.1"/>
    </source>
</evidence>
<sequence>MYRTYRMPPPPSLRCQHTWALLLAPLTIWICVSTGIRYRYYGDSSLVLGPSSSRLMKPELSSIANWSSSNFLVVGAYSSKGFPLWLNKGSTIRMRWEAHSRTLNQLEGVVIKGERKFETLQPKQTLSSDAVAISEPINGKEAEYVIEEDDRYHIGVLNMNSRSTIITVQVNVSAMVYDTTRAKKMCSTAKGSCRLSLLFPQTHYIILSAPNNGGLGGWFVQVSFMARLLAYLALLGFVVIVICLILKYLGACDRDNQIHSTTVTVDTYSRTSRVDVVPAREATETEPMMQAKSSRMTYGTNEEDDDDESGGSSISSEDLYDEKLCVICYDEQRNCFFVPCGHCAICYDCAKRIMEVESKVCPICRRLIHKFRNERLTFQSPIGYVIGDRGIVQLMTCDLGPPDVINRQRGNKERPARQEEARSTWEWQEGHWVLPMATCLFLILIVFVLLISKLFLKRQGNHPPSPPSLPVIGHLYLLKEPLHRSLHKLAEKYGPIIFLRFGARNVLVVSSPAGVEECFMKNDITFADRPLTLAGKHLNYNSKTVGFLSYGDHWRKLRRLTTLELFSVNSLAVFTGIREDEVRLLVKHLFQDCCGGGVRVEMVEIDLRERFVELSFNIMLRMISGKRYYGKDVVAQEAKEFQILIKEYAELLGSGNLNDFLPLLHWVDFGGVEKRMMKLMNKMNRFLQNLLDEHKRNWSMSLNGSNIHSQRKMTLIEVMLQLQETDPEFYTDENIKAVILAMLVAGSETSATTMEWAMSLLLNHPESLQKARAEIDTNVGQEQLVKESDLPKLNYLENVITETLRLFPVAPLLLPHQSSKDCTVCGFNIPGGTMLFVNLWAMHRDAKVWFDPTRFMPERYEGIEAEGYKMIPFGAGRRACPGAGLAKRVMVQALGALIQSFEWKKIGHEQVNMMERTGLTTPKVEPLVALCKPRQVMLNILSNL</sequence>